<dbReference type="EMBL" id="JAUTWS010000034">
    <property type="protein sequence ID" value="MDO9711796.1"/>
    <property type="molecule type" value="Genomic_DNA"/>
</dbReference>
<sequence length="366" mass="38354">MGIDSVGLGLPDGMAGWSILSTRKATDFKALTNDPQVKADIDYLKQKLPTKATAKDMLADPRLQRIVLQAFGLDSQIGMTALVRKVLESDPSDTASFAARMTDPRYMTLARALNYGGLTIPAIPATPSEATVTVEGLGGQDLVKTFSGTFGGIAVKDLSLRDATTTAALAGKLQDAFRRADGGRSDISVKVFGTQLVLTDAKGRGAAKGFTFDTSGSAKAALGATSVGRPATPAQGGPNVGNASILDAIAQRYTQARFEAAVGTGSDTLRAALYAQRQLPQVSNWYSVIADSNLSRVVRGALGLPDNFVKVDVDRQVEILKSKLNIADFKDSKKLGALLNRFVARDTAAANTGATSGLLALFQPQG</sequence>
<protein>
    <submittedName>
        <fullName evidence="1">DUF1217 domain-containing protein</fullName>
    </submittedName>
</protein>
<evidence type="ECO:0000313" key="1">
    <source>
        <dbReference type="EMBL" id="MDO9711796.1"/>
    </source>
</evidence>
<dbReference type="Proteomes" id="UP001243009">
    <property type="component" value="Unassembled WGS sequence"/>
</dbReference>
<dbReference type="Pfam" id="PF06748">
    <property type="entry name" value="DUF1217"/>
    <property type="match status" value="2"/>
</dbReference>
<dbReference type="Gene3D" id="1.10.3700.10">
    <property type="entry name" value="AGR C 984p-like"/>
    <property type="match status" value="2"/>
</dbReference>
<proteinExistence type="predicted"/>
<organism evidence="1 2">
    <name type="scientific">Paracraurococcus lichenis</name>
    <dbReference type="NCBI Taxonomy" id="3064888"/>
    <lineage>
        <taxon>Bacteria</taxon>
        <taxon>Pseudomonadati</taxon>
        <taxon>Pseudomonadota</taxon>
        <taxon>Alphaproteobacteria</taxon>
        <taxon>Acetobacterales</taxon>
        <taxon>Roseomonadaceae</taxon>
        <taxon>Paracraurococcus</taxon>
    </lineage>
</organism>
<gene>
    <name evidence="1" type="ORF">Q7A36_25840</name>
</gene>
<name>A0ABT9E6M9_9PROT</name>
<keyword evidence="2" id="KW-1185">Reference proteome</keyword>
<dbReference type="InterPro" id="IPR010626">
    <property type="entry name" value="DUF1217"/>
</dbReference>
<dbReference type="SUPFAM" id="SSF158837">
    <property type="entry name" value="AGR C 984p-like"/>
    <property type="match status" value="1"/>
</dbReference>
<dbReference type="RefSeq" id="WP_305106649.1">
    <property type="nucleotide sequence ID" value="NZ_JAUTWS010000034.1"/>
</dbReference>
<reference evidence="1 2" key="1">
    <citation type="submission" date="2023-08" db="EMBL/GenBank/DDBJ databases">
        <title>The draft genome sequence of Paracraurococcus sp. LOR1-02.</title>
        <authorList>
            <person name="Kingkaew E."/>
            <person name="Tanasupawat S."/>
        </authorList>
    </citation>
    <scope>NUCLEOTIDE SEQUENCE [LARGE SCALE GENOMIC DNA]</scope>
    <source>
        <strain evidence="1 2">LOR1-02</strain>
    </source>
</reference>
<evidence type="ECO:0000313" key="2">
    <source>
        <dbReference type="Proteomes" id="UP001243009"/>
    </source>
</evidence>
<accession>A0ABT9E6M9</accession>
<comment type="caution">
    <text evidence="1">The sequence shown here is derived from an EMBL/GenBank/DDBJ whole genome shotgun (WGS) entry which is preliminary data.</text>
</comment>
<dbReference type="InterPro" id="IPR023157">
    <property type="entry name" value="AGR-C-984p-like_sf"/>
</dbReference>